<reference evidence="2 3" key="1">
    <citation type="journal article" date="2017" name="BMC Genomics">
        <title>Genome sequencing of 39 Akkermansia muciniphila isolates reveals its population structure, genomic and functional diverisity, and global distribution in mammalian gut microbiotas.</title>
        <authorList>
            <person name="Guo X."/>
            <person name="Li S."/>
            <person name="Zhang J."/>
            <person name="Wu F."/>
            <person name="Li X."/>
            <person name="Wu D."/>
            <person name="Zhang M."/>
            <person name="Ou Z."/>
            <person name="Jie Z."/>
            <person name="Yan Q."/>
            <person name="Li P."/>
            <person name="Yi J."/>
            <person name="Peng Y."/>
        </authorList>
    </citation>
    <scope>NUCLEOTIDE SEQUENCE [LARGE SCALE GENOMIC DNA]</scope>
    <source>
        <strain evidence="2 3">GP24</strain>
    </source>
</reference>
<dbReference type="Gene3D" id="3.90.1720.10">
    <property type="entry name" value="endopeptidase domain like (from Nostoc punctiforme)"/>
    <property type="match status" value="1"/>
</dbReference>
<evidence type="ECO:0000313" key="2">
    <source>
        <dbReference type="EMBL" id="PNC20318.1"/>
    </source>
</evidence>
<gene>
    <name evidence="2" type="ORF">CXU22_00615</name>
</gene>
<comment type="caution">
    <text evidence="2">The sequence shown here is derived from an EMBL/GenBank/DDBJ whole genome shotgun (WGS) entry which is preliminary data.</text>
</comment>
<feature type="signal peptide" evidence="1">
    <location>
        <begin position="1"/>
        <end position="20"/>
    </location>
</feature>
<dbReference type="PIRSF" id="PIRSF011444">
    <property type="entry name" value="DUF1287"/>
    <property type="match status" value="1"/>
</dbReference>
<keyword evidence="1" id="KW-0732">Signal</keyword>
<dbReference type="Pfam" id="PF06940">
    <property type="entry name" value="DUF1287"/>
    <property type="match status" value="1"/>
</dbReference>
<protein>
    <submittedName>
        <fullName evidence="2">DUF1287 domain-containing protein</fullName>
    </submittedName>
</protein>
<dbReference type="OrthoDB" id="114026at2"/>
<name>A0A2N8HGX4_9BACT</name>
<dbReference type="RefSeq" id="WP_102711485.1">
    <property type="nucleotide sequence ID" value="NZ_CABMLK010000001.1"/>
</dbReference>
<proteinExistence type="predicted"/>
<dbReference type="EMBL" id="PJKA01000002">
    <property type="protein sequence ID" value="PNC20318.1"/>
    <property type="molecule type" value="Genomic_DNA"/>
</dbReference>
<organism evidence="2 3">
    <name type="scientific">Akkermansia muciniphila</name>
    <dbReference type="NCBI Taxonomy" id="239935"/>
    <lineage>
        <taxon>Bacteria</taxon>
        <taxon>Pseudomonadati</taxon>
        <taxon>Verrucomicrobiota</taxon>
        <taxon>Verrucomicrobiia</taxon>
        <taxon>Verrucomicrobiales</taxon>
        <taxon>Akkermansiaceae</taxon>
        <taxon>Akkermansia</taxon>
    </lineage>
</organism>
<evidence type="ECO:0000256" key="1">
    <source>
        <dbReference type="SAM" id="SignalP"/>
    </source>
</evidence>
<dbReference type="Proteomes" id="UP000236000">
    <property type="component" value="Unassembled WGS sequence"/>
</dbReference>
<dbReference type="InterPro" id="IPR009706">
    <property type="entry name" value="DUF1287"/>
</dbReference>
<evidence type="ECO:0000313" key="3">
    <source>
        <dbReference type="Proteomes" id="UP000236000"/>
    </source>
</evidence>
<dbReference type="AlphaFoldDB" id="A0A2N8HGX4"/>
<feature type="chain" id="PRO_5015009420" evidence="1">
    <location>
        <begin position="21"/>
        <end position="199"/>
    </location>
</feature>
<accession>A0A2N8HGX4</accession>
<sequence length="199" mass="21887">MKIPALLSLLLLSCSACLMADNAALAAKAREQIGITVSYNGGYQSIPYPNGDVPRETGVCTDVVIRAMRAFGLDLQKAVHEDMKAHFSKYPKNWGLKTTDRSIDHRRVPNLRTFFSRQGWSVPITKTAADYRPGDLVTWNLGDAVPHIGIVSDKKTEEGTPLIIHNIGCGTQEEDCLFLYTITGHYRPVLNVAKQDAGS</sequence>